<proteinExistence type="predicted"/>
<sequence length="47" mass="5319">MSRLAVLFVLSAASSPCPDLNLTHYKRPSETSFQTAFIYFNLNQNKP</sequence>
<keyword evidence="2" id="KW-1185">Reference proteome</keyword>
<reference evidence="1 2" key="1">
    <citation type="submission" date="2009-01" db="EMBL/GenBank/DDBJ databases">
        <authorList>
            <person name="Fulton L."/>
            <person name="Clifton S."/>
            <person name="Chinwalla A.T."/>
            <person name="Mitreva M."/>
            <person name="Sodergren E."/>
            <person name="Weinstock G."/>
            <person name="Clifton S."/>
            <person name="Dooling D.J."/>
            <person name="Fulton B."/>
            <person name="Minx P."/>
            <person name="Pepin K.H."/>
            <person name="Johnson M."/>
            <person name="Bhonagiri V."/>
            <person name="Nash W.E."/>
            <person name="Mardis E.R."/>
            <person name="Wilson R.K."/>
        </authorList>
    </citation>
    <scope>NUCLEOTIDE SEQUENCE [LARGE SCALE GENOMIC DNA]</scope>
    <source>
        <strain evidence="1 2">NRL30031/H210</strain>
    </source>
</reference>
<dbReference type="AlphaFoldDB" id="C0EM68"/>
<accession>C0EM68</accession>
<name>C0EM68_NEIFL</name>
<gene>
    <name evidence="1" type="ORF">NEIFLAOT_01034</name>
</gene>
<evidence type="ECO:0000313" key="2">
    <source>
        <dbReference type="Proteomes" id="UP000004457"/>
    </source>
</evidence>
<evidence type="ECO:0000313" key="1">
    <source>
        <dbReference type="EMBL" id="EEG33931.1"/>
    </source>
</evidence>
<dbReference type="Proteomes" id="UP000004457">
    <property type="component" value="Unassembled WGS sequence"/>
</dbReference>
<dbReference type="EMBL" id="ACEN01000025">
    <property type="protein sequence ID" value="EEG33931.1"/>
    <property type="molecule type" value="Genomic_DNA"/>
</dbReference>
<comment type="caution">
    <text evidence="1">The sequence shown here is derived from an EMBL/GenBank/DDBJ whole genome shotgun (WGS) entry which is preliminary data.</text>
</comment>
<protein>
    <submittedName>
        <fullName evidence="1">Uncharacterized protein</fullName>
    </submittedName>
</protein>
<organism evidence="1 2">
    <name type="scientific">Neisseria flavescens NRL30031/H210</name>
    <dbReference type="NCBI Taxonomy" id="546264"/>
    <lineage>
        <taxon>Bacteria</taxon>
        <taxon>Pseudomonadati</taxon>
        <taxon>Pseudomonadota</taxon>
        <taxon>Betaproteobacteria</taxon>
        <taxon>Neisseriales</taxon>
        <taxon>Neisseriaceae</taxon>
        <taxon>Neisseria</taxon>
    </lineage>
</organism>